<proteinExistence type="inferred from homology"/>
<dbReference type="Pfam" id="PF12263">
    <property type="entry name" value="DUF3611"/>
    <property type="match status" value="1"/>
</dbReference>
<evidence type="ECO:0000256" key="4">
    <source>
        <dbReference type="ARBA" id="ARBA00022692"/>
    </source>
</evidence>
<feature type="transmembrane region" description="Helical" evidence="10">
    <location>
        <begin position="654"/>
        <end position="674"/>
    </location>
</feature>
<dbReference type="GO" id="GO:0000139">
    <property type="term" value="C:Golgi membrane"/>
    <property type="evidence" value="ECO:0007669"/>
    <property type="project" value="UniProtKB-SubCell"/>
</dbReference>
<keyword evidence="8" id="KW-0333">Golgi apparatus</keyword>
<sequence length="713" mass="74521">MVASRSLLVCGLLAAASGFVVPAAHRRHAPRLRAAAKDDGGLGQAIDAAASEMASAPAIAAATLPANRRSLALWRVGWCSWWSQVILSVISAVVLVFARVSTPATANSVAGALGNGFLFASLGAGFAFASAYDPYEENLWLDDGDEEALTFGNEQLTLSGEGNAFGDSTVADVADDYRFPISYVADAILGFGIPPPIRDDARIADILDADQAFALLEAVTSLDAAEVEDAYVAFDLARVAGLLEAPLAEVFAACVDEGFGLPHGVETQLRREQYEALRSRFGFAAYAPDPLDKVYEDFGFKPLDETAEPLDPEARKMPEYVQDADRPTYQDGAPETYCDMRSCAGFPGQLTNSLRPRLRVPLRCASMRARSSVTKAAVASRAPPPKRHGFDAGDASYALASFGAVVRPVSATMLVASFFVVTVRVETGSLVVYDDDPADSGLERVGKGAANAGVVVCALLAATLAVLALYKFRCTRILRGYMMLSSGLLLGLLGGVLVLASLEELGLEFADLASFGLCAYNGAVLGVLAIYEPAYLRFPKAATQAALVVVAVVMAWQLSHYPPVTSWCLLVALAAYDAFAVLAPCGPLRWLVQLMGETGEPLPGLLYEADLDGDGDGAGAGAGAPSSVKLGLGDFVFYSVLVSNAFSSHAASGAACFVATLLGLGVTFLLLALHRAPLPALPVSIAAGVASYVLVEYAVLPLAGALRAARAVA</sequence>
<dbReference type="KEGG" id="aaf:AURANDRAFT_67233"/>
<keyword evidence="7 10" id="KW-1133">Transmembrane helix</keyword>
<keyword evidence="13" id="KW-1185">Reference proteome</keyword>
<accession>F0YKG5</accession>
<comment type="subcellular location">
    <subcellularLocation>
        <location evidence="1">Endoplasmic reticulum membrane</location>
        <topology evidence="1">Multi-pass membrane protein</topology>
    </subcellularLocation>
    <subcellularLocation>
        <location evidence="2">Golgi apparatus membrane</location>
        <topology evidence="2">Multi-pass membrane protein</topology>
    </subcellularLocation>
</comment>
<evidence type="ECO:0000256" key="5">
    <source>
        <dbReference type="ARBA" id="ARBA00022824"/>
    </source>
</evidence>
<feature type="transmembrane region" description="Helical" evidence="10">
    <location>
        <begin position="112"/>
        <end position="132"/>
    </location>
</feature>
<keyword evidence="5" id="KW-0256">Endoplasmic reticulum</keyword>
<evidence type="ECO:0000313" key="12">
    <source>
        <dbReference type="EMBL" id="EGB04402.1"/>
    </source>
</evidence>
<feature type="transmembrane region" description="Helical" evidence="10">
    <location>
        <begin position="538"/>
        <end position="558"/>
    </location>
</feature>
<dbReference type="InterPro" id="IPR042524">
    <property type="entry name" value="Presenilin_C"/>
</dbReference>
<feature type="signal peptide" evidence="11">
    <location>
        <begin position="1"/>
        <end position="18"/>
    </location>
</feature>
<evidence type="ECO:0000313" key="13">
    <source>
        <dbReference type="Proteomes" id="UP000002729"/>
    </source>
</evidence>
<evidence type="ECO:0000256" key="9">
    <source>
        <dbReference type="ARBA" id="ARBA00023136"/>
    </source>
</evidence>
<dbReference type="GO" id="GO:0016485">
    <property type="term" value="P:protein processing"/>
    <property type="evidence" value="ECO:0007669"/>
    <property type="project" value="InterPro"/>
</dbReference>
<dbReference type="InterPro" id="IPR006639">
    <property type="entry name" value="Preselin/SPP"/>
</dbReference>
<feature type="transmembrane region" description="Helical" evidence="10">
    <location>
        <begin position="81"/>
        <end position="100"/>
    </location>
</feature>
<gene>
    <name evidence="12" type="ORF">AURANDRAFT_67233</name>
</gene>
<feature type="transmembrane region" description="Helical" evidence="10">
    <location>
        <begin position="564"/>
        <end position="585"/>
    </location>
</feature>
<keyword evidence="11" id="KW-0732">Signal</keyword>
<evidence type="ECO:0000256" key="6">
    <source>
        <dbReference type="ARBA" id="ARBA00022976"/>
    </source>
</evidence>
<dbReference type="Pfam" id="PF01080">
    <property type="entry name" value="Presenilin"/>
    <property type="match status" value="2"/>
</dbReference>
<dbReference type="PANTHER" id="PTHR10202:SF13">
    <property type="entry name" value="PRESENILIN HOMOLOG"/>
    <property type="match status" value="1"/>
</dbReference>
<protein>
    <recommendedName>
        <fullName evidence="14">Presenilin</fullName>
    </recommendedName>
</protein>
<keyword evidence="6" id="KW-0914">Notch signaling pathway</keyword>
<evidence type="ECO:0000256" key="3">
    <source>
        <dbReference type="ARBA" id="ARBA00008604"/>
    </source>
</evidence>
<dbReference type="GO" id="GO:0070765">
    <property type="term" value="C:gamma-secretase complex"/>
    <property type="evidence" value="ECO:0007669"/>
    <property type="project" value="TreeGrafter"/>
</dbReference>
<dbReference type="EMBL" id="GL833152">
    <property type="protein sequence ID" value="EGB04402.1"/>
    <property type="molecule type" value="Genomic_DNA"/>
</dbReference>
<dbReference type="InterPro" id="IPR022051">
    <property type="entry name" value="DUF3611"/>
</dbReference>
<comment type="similarity">
    <text evidence="3">Belongs to the peptidase A22A family.</text>
</comment>
<evidence type="ECO:0000256" key="8">
    <source>
        <dbReference type="ARBA" id="ARBA00023034"/>
    </source>
</evidence>
<dbReference type="PANTHER" id="PTHR10202">
    <property type="entry name" value="PRESENILIN"/>
    <property type="match status" value="1"/>
</dbReference>
<organism evidence="13">
    <name type="scientific">Aureococcus anophagefferens</name>
    <name type="common">Harmful bloom alga</name>
    <dbReference type="NCBI Taxonomy" id="44056"/>
    <lineage>
        <taxon>Eukaryota</taxon>
        <taxon>Sar</taxon>
        <taxon>Stramenopiles</taxon>
        <taxon>Ochrophyta</taxon>
        <taxon>Pelagophyceae</taxon>
        <taxon>Pelagomonadales</taxon>
        <taxon>Pelagomonadaceae</taxon>
        <taxon>Aureococcus</taxon>
    </lineage>
</organism>
<dbReference type="GeneID" id="20226133"/>
<dbReference type="eggNOG" id="KOG2736">
    <property type="taxonomic scope" value="Eukaryota"/>
</dbReference>
<dbReference type="Proteomes" id="UP000002729">
    <property type="component" value="Unassembled WGS sequence"/>
</dbReference>
<dbReference type="Gene3D" id="1.10.472.100">
    <property type="entry name" value="Presenilin"/>
    <property type="match status" value="1"/>
</dbReference>
<evidence type="ECO:0000256" key="10">
    <source>
        <dbReference type="SAM" id="Phobius"/>
    </source>
</evidence>
<evidence type="ECO:0000256" key="2">
    <source>
        <dbReference type="ARBA" id="ARBA00004653"/>
    </source>
</evidence>
<dbReference type="RefSeq" id="XP_009040959.1">
    <property type="nucleotide sequence ID" value="XM_009042711.1"/>
</dbReference>
<feature type="transmembrane region" description="Helical" evidence="10">
    <location>
        <begin position="449"/>
        <end position="469"/>
    </location>
</feature>
<dbReference type="GO" id="GO:0042500">
    <property type="term" value="F:aspartic endopeptidase activity, intramembrane cleaving"/>
    <property type="evidence" value="ECO:0007669"/>
    <property type="project" value="InterPro"/>
</dbReference>
<keyword evidence="4 10" id="KW-0812">Transmembrane</keyword>
<dbReference type="SMART" id="SM00730">
    <property type="entry name" value="PSN"/>
    <property type="match status" value="1"/>
</dbReference>
<dbReference type="AlphaFoldDB" id="F0YKG5"/>
<evidence type="ECO:0000256" key="1">
    <source>
        <dbReference type="ARBA" id="ARBA00004477"/>
    </source>
</evidence>
<name>F0YKG5_AURAN</name>
<dbReference type="OrthoDB" id="44377at2759"/>
<dbReference type="InParanoid" id="F0YKG5"/>
<feature type="chain" id="PRO_5003264690" description="Presenilin" evidence="11">
    <location>
        <begin position="19"/>
        <end position="713"/>
    </location>
</feature>
<evidence type="ECO:0000256" key="11">
    <source>
        <dbReference type="SAM" id="SignalP"/>
    </source>
</evidence>
<evidence type="ECO:0008006" key="14">
    <source>
        <dbReference type="Google" id="ProtNLM"/>
    </source>
</evidence>
<dbReference type="GO" id="GO:0007219">
    <property type="term" value="P:Notch signaling pathway"/>
    <property type="evidence" value="ECO:0007669"/>
    <property type="project" value="UniProtKB-KW"/>
</dbReference>
<dbReference type="GO" id="GO:0005789">
    <property type="term" value="C:endoplasmic reticulum membrane"/>
    <property type="evidence" value="ECO:0007669"/>
    <property type="project" value="UniProtKB-SubCell"/>
</dbReference>
<dbReference type="InterPro" id="IPR001108">
    <property type="entry name" value="Peptidase_A22A"/>
</dbReference>
<feature type="transmembrane region" description="Helical" evidence="10">
    <location>
        <begin position="680"/>
        <end position="700"/>
    </location>
</feature>
<reference evidence="12 13" key="1">
    <citation type="journal article" date="2011" name="Proc. Natl. Acad. Sci. U.S.A.">
        <title>Niche of harmful alga Aureococcus anophagefferens revealed through ecogenomics.</title>
        <authorList>
            <person name="Gobler C.J."/>
            <person name="Berry D.L."/>
            <person name="Dyhrman S.T."/>
            <person name="Wilhelm S.W."/>
            <person name="Salamov A."/>
            <person name="Lobanov A.V."/>
            <person name="Zhang Y."/>
            <person name="Collier J.L."/>
            <person name="Wurch L.L."/>
            <person name="Kustka A.B."/>
            <person name="Dill B.D."/>
            <person name="Shah M."/>
            <person name="VerBerkmoes N.C."/>
            <person name="Kuo A."/>
            <person name="Terry A."/>
            <person name="Pangilinan J."/>
            <person name="Lindquist E.A."/>
            <person name="Lucas S."/>
            <person name="Paulsen I.T."/>
            <person name="Hattenrath-Lehmann T.K."/>
            <person name="Talmage S.C."/>
            <person name="Walker E.A."/>
            <person name="Koch F."/>
            <person name="Burson A.M."/>
            <person name="Marcoval M.A."/>
            <person name="Tang Y.Z."/>
            <person name="Lecleir G.R."/>
            <person name="Coyne K.J."/>
            <person name="Berg G.M."/>
            <person name="Bertrand E.M."/>
            <person name="Saito M.A."/>
            <person name="Gladyshev V.N."/>
            <person name="Grigoriev I.V."/>
        </authorList>
    </citation>
    <scope>NUCLEOTIDE SEQUENCE [LARGE SCALE GENOMIC DNA]</scope>
    <source>
        <strain evidence="13">CCMP 1984</strain>
    </source>
</reference>
<evidence type="ECO:0000256" key="7">
    <source>
        <dbReference type="ARBA" id="ARBA00022989"/>
    </source>
</evidence>
<keyword evidence="9 10" id="KW-0472">Membrane</keyword>
<dbReference type="GO" id="GO:0006509">
    <property type="term" value="P:membrane protein ectodomain proteolysis"/>
    <property type="evidence" value="ECO:0007669"/>
    <property type="project" value="TreeGrafter"/>
</dbReference>
<feature type="transmembrane region" description="Helical" evidence="10">
    <location>
        <begin position="512"/>
        <end position="531"/>
    </location>
</feature>
<feature type="transmembrane region" description="Helical" evidence="10">
    <location>
        <begin position="481"/>
        <end position="500"/>
    </location>
</feature>